<sequence length="185" mass="20407">MTTEYKATYNTLAVRLISLGMISTDTAHKVLRDIDGLDDEGLDDELDGEDLSDALECFGVAIGVHGDRVDDLEGSYEYLLRDAAACTGGALVVDDVELHSDPDGREILRFVCNGSVVQWSLQHDFDGYFDFMGILANIDDLNPPAADDHRRFRSVELDEPGTNYFVLATDEQALALVNEFGLRLD</sequence>
<accession>A0ABW7W041</accession>
<dbReference type="RefSeq" id="WP_397061870.1">
    <property type="nucleotide sequence ID" value="NZ_JBIRYL010000001.1"/>
</dbReference>
<gene>
    <name evidence="1" type="ORF">ACH49Z_11635</name>
</gene>
<name>A0ABW7W041_9NOCA</name>
<organism evidence="1 2">
    <name type="scientific">Nocardia testacea</name>
    <dbReference type="NCBI Taxonomy" id="248551"/>
    <lineage>
        <taxon>Bacteria</taxon>
        <taxon>Bacillati</taxon>
        <taxon>Actinomycetota</taxon>
        <taxon>Actinomycetes</taxon>
        <taxon>Mycobacteriales</taxon>
        <taxon>Nocardiaceae</taxon>
        <taxon>Nocardia</taxon>
    </lineage>
</organism>
<dbReference type="EMBL" id="JBIRYL010000001">
    <property type="protein sequence ID" value="MFI2230492.1"/>
    <property type="molecule type" value="Genomic_DNA"/>
</dbReference>
<evidence type="ECO:0000313" key="2">
    <source>
        <dbReference type="Proteomes" id="UP001611494"/>
    </source>
</evidence>
<reference evidence="1 2" key="1">
    <citation type="submission" date="2024-10" db="EMBL/GenBank/DDBJ databases">
        <title>The Natural Products Discovery Center: Release of the First 8490 Sequenced Strains for Exploring Actinobacteria Biosynthetic Diversity.</title>
        <authorList>
            <person name="Kalkreuter E."/>
            <person name="Kautsar S.A."/>
            <person name="Yang D."/>
            <person name="Bader C.D."/>
            <person name="Teijaro C.N."/>
            <person name="Fluegel L."/>
            <person name="Davis C.M."/>
            <person name="Simpson J.R."/>
            <person name="Lauterbach L."/>
            <person name="Steele A.D."/>
            <person name="Gui C."/>
            <person name="Meng S."/>
            <person name="Li G."/>
            <person name="Viehrig K."/>
            <person name="Ye F."/>
            <person name="Su P."/>
            <person name="Kiefer A.F."/>
            <person name="Nichols A."/>
            <person name="Cepeda A.J."/>
            <person name="Yan W."/>
            <person name="Fan B."/>
            <person name="Jiang Y."/>
            <person name="Adhikari A."/>
            <person name="Zheng C.-J."/>
            <person name="Schuster L."/>
            <person name="Cowan T.M."/>
            <person name="Smanski M.J."/>
            <person name="Chevrette M.G."/>
            <person name="De Carvalho L.P.S."/>
            <person name="Shen B."/>
        </authorList>
    </citation>
    <scope>NUCLEOTIDE SEQUENCE [LARGE SCALE GENOMIC DNA]</scope>
    <source>
        <strain evidence="1 2">NPDC019377</strain>
    </source>
</reference>
<evidence type="ECO:0000313" key="1">
    <source>
        <dbReference type="EMBL" id="MFI2230492.1"/>
    </source>
</evidence>
<dbReference type="Proteomes" id="UP001611494">
    <property type="component" value="Unassembled WGS sequence"/>
</dbReference>
<keyword evidence="2" id="KW-1185">Reference proteome</keyword>
<comment type="caution">
    <text evidence="1">The sequence shown here is derived from an EMBL/GenBank/DDBJ whole genome shotgun (WGS) entry which is preliminary data.</text>
</comment>
<proteinExistence type="predicted"/>
<protein>
    <submittedName>
        <fullName evidence="1">Uncharacterized protein</fullName>
    </submittedName>
</protein>